<evidence type="ECO:0000313" key="1">
    <source>
        <dbReference type="EMBL" id="MBB6444580.1"/>
    </source>
</evidence>
<dbReference type="EMBL" id="JACHGK010000003">
    <property type="protein sequence ID" value="MBB6444580.1"/>
    <property type="molecule type" value="Genomic_DNA"/>
</dbReference>
<dbReference type="AlphaFoldDB" id="A0A7X0LUL8"/>
<accession>A0A7X0LUL8</accession>
<gene>
    <name evidence="1" type="ORF">HNR53_001189</name>
</gene>
<keyword evidence="2" id="KW-1185">Reference proteome</keyword>
<name>A0A7X0LUL8_9BACI</name>
<dbReference type="Proteomes" id="UP000531594">
    <property type="component" value="Unassembled WGS sequence"/>
</dbReference>
<organism evidence="1 2">
    <name type="scientific">Bacillus benzoevorans</name>
    <dbReference type="NCBI Taxonomy" id="1456"/>
    <lineage>
        <taxon>Bacteria</taxon>
        <taxon>Bacillati</taxon>
        <taxon>Bacillota</taxon>
        <taxon>Bacilli</taxon>
        <taxon>Bacillales</taxon>
        <taxon>Bacillaceae</taxon>
        <taxon>Bacillus</taxon>
    </lineage>
</organism>
<sequence>MVNYPFFLFTANSIQNWLTAGKEGFPKENGRMHSQVKHPVHKVVKNMTQLRRDEKCITDNMVVVIHANLVTLIL</sequence>
<proteinExistence type="predicted"/>
<reference evidence="1 2" key="1">
    <citation type="submission" date="2020-08" db="EMBL/GenBank/DDBJ databases">
        <title>Genomic Encyclopedia of Type Strains, Phase IV (KMG-IV): sequencing the most valuable type-strain genomes for metagenomic binning, comparative biology and taxonomic classification.</title>
        <authorList>
            <person name="Goeker M."/>
        </authorList>
    </citation>
    <scope>NUCLEOTIDE SEQUENCE [LARGE SCALE GENOMIC DNA]</scope>
    <source>
        <strain evidence="1 2">DSM 5391</strain>
    </source>
</reference>
<evidence type="ECO:0000313" key="2">
    <source>
        <dbReference type="Proteomes" id="UP000531594"/>
    </source>
</evidence>
<protein>
    <submittedName>
        <fullName evidence="1">Uncharacterized protein</fullName>
    </submittedName>
</protein>
<comment type="caution">
    <text evidence="1">The sequence shown here is derived from an EMBL/GenBank/DDBJ whole genome shotgun (WGS) entry which is preliminary data.</text>
</comment>